<dbReference type="InterPro" id="IPR019787">
    <property type="entry name" value="Znf_PHD-finger"/>
</dbReference>
<keyword evidence="3" id="KW-0862">Zinc</keyword>
<dbReference type="GO" id="GO:0008270">
    <property type="term" value="F:zinc ion binding"/>
    <property type="evidence" value="ECO:0007669"/>
    <property type="project" value="UniProtKB-KW"/>
</dbReference>
<dbReference type="GO" id="GO:0003676">
    <property type="term" value="F:nucleic acid binding"/>
    <property type="evidence" value="ECO:0007669"/>
    <property type="project" value="InterPro"/>
</dbReference>
<gene>
    <name evidence="7" type="ORF">PARMNEM_LOCUS18454</name>
</gene>
<evidence type="ECO:0000256" key="2">
    <source>
        <dbReference type="ARBA" id="ARBA00022771"/>
    </source>
</evidence>
<keyword evidence="2 4" id="KW-0863">Zinc-finger</keyword>
<dbReference type="SUPFAM" id="SSF57756">
    <property type="entry name" value="Retrovirus zinc finger-like domains"/>
    <property type="match status" value="1"/>
</dbReference>
<comment type="caution">
    <text evidence="7">The sequence shown here is derived from an EMBL/GenBank/DDBJ whole genome shotgun (WGS) entry which is preliminary data.</text>
</comment>
<accession>A0AAV1LZB5</accession>
<reference evidence="7 8" key="1">
    <citation type="submission" date="2023-11" db="EMBL/GenBank/DDBJ databases">
        <authorList>
            <person name="Hedman E."/>
            <person name="Englund M."/>
            <person name="Stromberg M."/>
            <person name="Nyberg Akerstrom W."/>
            <person name="Nylinder S."/>
            <person name="Jareborg N."/>
            <person name="Kallberg Y."/>
            <person name="Kronander E."/>
        </authorList>
    </citation>
    <scope>NUCLEOTIDE SEQUENCE [LARGE SCALE GENOMIC DNA]</scope>
</reference>
<evidence type="ECO:0000256" key="5">
    <source>
        <dbReference type="SAM" id="MobiDB-lite"/>
    </source>
</evidence>
<evidence type="ECO:0000256" key="3">
    <source>
        <dbReference type="ARBA" id="ARBA00022833"/>
    </source>
</evidence>
<feature type="compositionally biased region" description="Pro residues" evidence="5">
    <location>
        <begin position="133"/>
        <end position="146"/>
    </location>
</feature>
<feature type="region of interest" description="Disordered" evidence="5">
    <location>
        <begin position="525"/>
        <end position="551"/>
    </location>
</feature>
<dbReference type="CDD" id="cd15517">
    <property type="entry name" value="PHD_TCF19_like"/>
    <property type="match status" value="1"/>
</dbReference>
<keyword evidence="1" id="KW-0479">Metal-binding</keyword>
<evidence type="ECO:0000256" key="1">
    <source>
        <dbReference type="ARBA" id="ARBA00022723"/>
    </source>
</evidence>
<protein>
    <recommendedName>
        <fullName evidence="6">PHD-type domain-containing protein</fullName>
    </recommendedName>
</protein>
<dbReference type="InterPro" id="IPR036875">
    <property type="entry name" value="Znf_CCHC_sf"/>
</dbReference>
<dbReference type="Proteomes" id="UP001314205">
    <property type="component" value="Unassembled WGS sequence"/>
</dbReference>
<feature type="region of interest" description="Disordered" evidence="5">
    <location>
        <begin position="127"/>
        <end position="223"/>
    </location>
</feature>
<dbReference type="Gene3D" id="2.60.120.650">
    <property type="entry name" value="Cupin"/>
    <property type="match status" value="1"/>
</dbReference>
<dbReference type="EMBL" id="CAVLGL010000115">
    <property type="protein sequence ID" value="CAK1599587.1"/>
    <property type="molecule type" value="Genomic_DNA"/>
</dbReference>
<keyword evidence="8" id="KW-1185">Reference proteome</keyword>
<evidence type="ECO:0000256" key="4">
    <source>
        <dbReference type="PROSITE-ProRule" id="PRU00146"/>
    </source>
</evidence>
<dbReference type="PROSITE" id="PS50016">
    <property type="entry name" value="ZF_PHD_2"/>
    <property type="match status" value="1"/>
</dbReference>
<organism evidence="7 8">
    <name type="scientific">Parnassius mnemosyne</name>
    <name type="common">clouded apollo</name>
    <dbReference type="NCBI Taxonomy" id="213953"/>
    <lineage>
        <taxon>Eukaryota</taxon>
        <taxon>Metazoa</taxon>
        <taxon>Ecdysozoa</taxon>
        <taxon>Arthropoda</taxon>
        <taxon>Hexapoda</taxon>
        <taxon>Insecta</taxon>
        <taxon>Pterygota</taxon>
        <taxon>Neoptera</taxon>
        <taxon>Endopterygota</taxon>
        <taxon>Lepidoptera</taxon>
        <taxon>Glossata</taxon>
        <taxon>Ditrysia</taxon>
        <taxon>Papilionoidea</taxon>
        <taxon>Papilionidae</taxon>
        <taxon>Parnassiinae</taxon>
        <taxon>Parnassini</taxon>
        <taxon>Parnassius</taxon>
        <taxon>Driopa</taxon>
    </lineage>
</organism>
<dbReference type="Pfam" id="PF00628">
    <property type="entry name" value="PHD"/>
    <property type="match status" value="1"/>
</dbReference>
<evidence type="ECO:0000259" key="6">
    <source>
        <dbReference type="PROSITE" id="PS50016"/>
    </source>
</evidence>
<name>A0AAV1LZB5_9NEOP</name>
<dbReference type="SUPFAM" id="SSF57903">
    <property type="entry name" value="FYVE/PHD zinc finger"/>
    <property type="match status" value="1"/>
</dbReference>
<dbReference type="AlphaFoldDB" id="A0AAV1LZB5"/>
<dbReference type="PANTHER" id="PTHR33273">
    <property type="entry name" value="DOMAIN-CONTAINING PROTEIN, PUTATIVE-RELATED"/>
    <property type="match status" value="1"/>
</dbReference>
<feature type="domain" description="PHD-type" evidence="6">
    <location>
        <begin position="425"/>
        <end position="516"/>
    </location>
</feature>
<sequence length="809" mass="90967">MTNLWFTCYITYPSVIILSHKNSAEEIPAVLDFFCIHQITHQETTRKPTSPPKEPASSAALALTVPECTSERETTPLPQRAKKSARRHTPPETEASLFEKRQCIVSSNSSAPLSSDEEDQLPAVEVRMHNSPPKSPSPRKPTPPISPDRRSNAAGYEQGGEESYGWDSTTYATLAPSDGQPTNPSGLPTDDGQRPSTSYAQMAAAPAVPRQVADTPKHTEEAEKGRYPPIVAECLPNWTKHFEVLNKKLGHSPNARPFGKGVRFSPQIPEEFRAIQKYLIDLSKEIPAMSWYCYTPEKEKPTKVGIRGLPVDTDTKAIGEAIIALGFPIRYVKAIPPRRGRPGCLYFAQLDHLSQERLSDLNKVKELLYMRGVVIEAWQGQVGPAQCHRCQAFGHASYNCFRPIKCVRCAGEHAARDCPKSRDEPPTCANCAKSHTANDRRCPVLRRIARKQGITFLDLLPESWGCCSNELIEEFEQFINCTYCKKSYHFLCLSIPEIARDSEAYDKWKCPECINLAPKTSKKDCTPTRNITTTRGNKRPALNSPPKASPVTSENVRTIVQDVIKKEFNDMLKQLNNSMIGVITKELEPIKNEMRDLKESMSFINKKFEEIESEQLAAKKSFKVLQDINTHLGNTVSDLVQRLNYLEQQSRSNNLELQCLPENKHENLYSTVKQLGIIIGCELKDEDILHCSRIAKMSSSNTRPRSIVIQLASPKVRDQILAAVISFNKSNPQNKLNSEHFGHTGIKKPVYVVEHLSPSNKALHAAARLKSKEKGYKYVWVRKGKIFVRKSENSEYIYIRNSDTLSKIV</sequence>
<feature type="region of interest" description="Disordered" evidence="5">
    <location>
        <begin position="42"/>
        <end position="102"/>
    </location>
</feature>
<proteinExistence type="predicted"/>
<evidence type="ECO:0000313" key="8">
    <source>
        <dbReference type="Proteomes" id="UP001314205"/>
    </source>
</evidence>
<dbReference type="InterPro" id="IPR057251">
    <property type="entry name" value="FP_C"/>
</dbReference>
<evidence type="ECO:0000313" key="7">
    <source>
        <dbReference type="EMBL" id="CAK1599587.1"/>
    </source>
</evidence>
<dbReference type="Pfam" id="PF25298">
    <property type="entry name" value="Baculo_FP_2nd"/>
    <property type="match status" value="1"/>
</dbReference>
<dbReference type="InterPro" id="IPR011011">
    <property type="entry name" value="Znf_FYVE_PHD"/>
</dbReference>
<dbReference type="PANTHER" id="PTHR33273:SF2">
    <property type="entry name" value="ENDONUCLEASE_EXONUCLEASE_PHOSPHATASE DOMAIN-CONTAINING PROTEIN"/>
    <property type="match status" value="1"/>
</dbReference>